<protein>
    <submittedName>
        <fullName evidence="2">Uncharacterized protein</fullName>
    </submittedName>
</protein>
<dbReference type="Proteomes" id="UP001054837">
    <property type="component" value="Unassembled WGS sequence"/>
</dbReference>
<keyword evidence="3" id="KW-1185">Reference proteome</keyword>
<proteinExistence type="predicted"/>
<dbReference type="AlphaFoldDB" id="A0AAV4WCK0"/>
<feature type="region of interest" description="Disordered" evidence="1">
    <location>
        <begin position="1"/>
        <end position="32"/>
    </location>
</feature>
<feature type="compositionally biased region" description="Low complexity" evidence="1">
    <location>
        <begin position="7"/>
        <end position="20"/>
    </location>
</feature>
<evidence type="ECO:0000313" key="2">
    <source>
        <dbReference type="EMBL" id="GIY79574.1"/>
    </source>
</evidence>
<evidence type="ECO:0000256" key="1">
    <source>
        <dbReference type="SAM" id="MobiDB-lite"/>
    </source>
</evidence>
<comment type="caution">
    <text evidence="2">The sequence shown here is derived from an EMBL/GenBank/DDBJ whole genome shotgun (WGS) entry which is preliminary data.</text>
</comment>
<evidence type="ECO:0000313" key="3">
    <source>
        <dbReference type="Proteomes" id="UP001054837"/>
    </source>
</evidence>
<gene>
    <name evidence="2" type="ORF">CDAR_614141</name>
</gene>
<dbReference type="EMBL" id="BPLQ01014423">
    <property type="protein sequence ID" value="GIY79574.1"/>
    <property type="molecule type" value="Genomic_DNA"/>
</dbReference>
<accession>A0AAV4WCK0</accession>
<sequence length="125" mass="14349">MKTNYKTSSTTALRTTSTTSNPDARQHEDGIHNGRYIPFAKVKFDIGLRRPMCMNKSKTPLWKPPSVRNRLRKGRGWATPLRPPPSPSLSLRNKIEMAIIGKRKKHFFPGCEDQHNRSLTRCLFS</sequence>
<name>A0AAV4WCK0_9ARAC</name>
<reference evidence="2 3" key="1">
    <citation type="submission" date="2021-06" db="EMBL/GenBank/DDBJ databases">
        <title>Caerostris darwini draft genome.</title>
        <authorList>
            <person name="Kono N."/>
            <person name="Arakawa K."/>
        </authorList>
    </citation>
    <scope>NUCLEOTIDE SEQUENCE [LARGE SCALE GENOMIC DNA]</scope>
</reference>
<organism evidence="2 3">
    <name type="scientific">Caerostris darwini</name>
    <dbReference type="NCBI Taxonomy" id="1538125"/>
    <lineage>
        <taxon>Eukaryota</taxon>
        <taxon>Metazoa</taxon>
        <taxon>Ecdysozoa</taxon>
        <taxon>Arthropoda</taxon>
        <taxon>Chelicerata</taxon>
        <taxon>Arachnida</taxon>
        <taxon>Araneae</taxon>
        <taxon>Araneomorphae</taxon>
        <taxon>Entelegynae</taxon>
        <taxon>Araneoidea</taxon>
        <taxon>Araneidae</taxon>
        <taxon>Caerostris</taxon>
    </lineage>
</organism>
<feature type="region of interest" description="Disordered" evidence="1">
    <location>
        <begin position="55"/>
        <end position="90"/>
    </location>
</feature>